<dbReference type="Proteomes" id="UP000012174">
    <property type="component" value="Unassembled WGS sequence"/>
</dbReference>
<dbReference type="KEGG" id="ela:UCREL1_1106"/>
<dbReference type="CDD" id="cd12148">
    <property type="entry name" value="fungal_TF_MHR"/>
    <property type="match status" value="1"/>
</dbReference>
<evidence type="ECO:0000259" key="6">
    <source>
        <dbReference type="SMART" id="SM00906"/>
    </source>
</evidence>
<dbReference type="GO" id="GO:0006351">
    <property type="term" value="P:DNA-templated transcription"/>
    <property type="evidence" value="ECO:0007669"/>
    <property type="project" value="InterPro"/>
</dbReference>
<dbReference type="AlphaFoldDB" id="M7T4M7"/>
<dbReference type="PANTHER" id="PTHR31845">
    <property type="entry name" value="FINGER DOMAIN PROTEIN, PUTATIVE-RELATED"/>
    <property type="match status" value="1"/>
</dbReference>
<dbReference type="GO" id="GO:0000976">
    <property type="term" value="F:transcription cis-regulatory region binding"/>
    <property type="evidence" value="ECO:0007669"/>
    <property type="project" value="TreeGrafter"/>
</dbReference>
<keyword evidence="8" id="KW-1185">Reference proteome</keyword>
<evidence type="ECO:0000256" key="3">
    <source>
        <dbReference type="ARBA" id="ARBA00023125"/>
    </source>
</evidence>
<reference evidence="8" key="1">
    <citation type="journal article" date="2013" name="Genome Announc.">
        <title>Draft genome sequence of the grapevine dieback fungus Eutypa lata UCR-EL1.</title>
        <authorList>
            <person name="Blanco-Ulate B."/>
            <person name="Rolshausen P.E."/>
            <person name="Cantu D."/>
        </authorList>
    </citation>
    <scope>NUCLEOTIDE SEQUENCE [LARGE SCALE GENOMIC DNA]</scope>
    <source>
        <strain evidence="8">UCR-EL1</strain>
    </source>
</reference>
<dbReference type="PANTHER" id="PTHR31845:SF17">
    <property type="entry name" value="ZN(II)2CYS6 TRANSCRIPTION FACTOR (EUROFUNG)"/>
    <property type="match status" value="1"/>
</dbReference>
<evidence type="ECO:0000256" key="1">
    <source>
        <dbReference type="ARBA" id="ARBA00004123"/>
    </source>
</evidence>
<evidence type="ECO:0000256" key="5">
    <source>
        <dbReference type="ARBA" id="ARBA00023242"/>
    </source>
</evidence>
<dbReference type="eggNOG" id="ENOG502QW6D">
    <property type="taxonomic scope" value="Eukaryota"/>
</dbReference>
<keyword evidence="4" id="KW-0804">Transcription</keyword>
<dbReference type="EMBL" id="KB705565">
    <property type="protein sequence ID" value="EMR71843.1"/>
    <property type="molecule type" value="Genomic_DNA"/>
</dbReference>
<comment type="subcellular location">
    <subcellularLocation>
        <location evidence="1">Nucleus</location>
    </subcellularLocation>
</comment>
<dbReference type="SMART" id="SM00906">
    <property type="entry name" value="Fungal_trans"/>
    <property type="match status" value="1"/>
</dbReference>
<keyword evidence="3" id="KW-0238">DNA-binding</keyword>
<keyword evidence="2" id="KW-0805">Transcription regulation</keyword>
<dbReference type="InterPro" id="IPR051089">
    <property type="entry name" value="prtT"/>
</dbReference>
<organism evidence="7 8">
    <name type="scientific">Eutypa lata (strain UCR-EL1)</name>
    <name type="common">Grapevine dieback disease fungus</name>
    <name type="synonym">Eutypa armeniacae</name>
    <dbReference type="NCBI Taxonomy" id="1287681"/>
    <lineage>
        <taxon>Eukaryota</taxon>
        <taxon>Fungi</taxon>
        <taxon>Dikarya</taxon>
        <taxon>Ascomycota</taxon>
        <taxon>Pezizomycotina</taxon>
        <taxon>Sordariomycetes</taxon>
        <taxon>Xylariomycetidae</taxon>
        <taxon>Xylariales</taxon>
        <taxon>Diatrypaceae</taxon>
        <taxon>Eutypa</taxon>
    </lineage>
</organism>
<name>M7T4M7_EUTLA</name>
<dbReference type="InterPro" id="IPR007219">
    <property type="entry name" value="XnlR_reg_dom"/>
</dbReference>
<evidence type="ECO:0000256" key="4">
    <source>
        <dbReference type="ARBA" id="ARBA00023163"/>
    </source>
</evidence>
<accession>M7T4M7</accession>
<evidence type="ECO:0000256" key="2">
    <source>
        <dbReference type="ARBA" id="ARBA00023015"/>
    </source>
</evidence>
<dbReference type="OrthoDB" id="4060227at2759"/>
<dbReference type="GO" id="GO:0000981">
    <property type="term" value="F:DNA-binding transcription factor activity, RNA polymerase II-specific"/>
    <property type="evidence" value="ECO:0007669"/>
    <property type="project" value="TreeGrafter"/>
</dbReference>
<gene>
    <name evidence="7" type="ORF">UCREL1_1106</name>
</gene>
<dbReference type="GO" id="GO:0005634">
    <property type="term" value="C:nucleus"/>
    <property type="evidence" value="ECO:0007669"/>
    <property type="project" value="UniProtKB-SubCell"/>
</dbReference>
<evidence type="ECO:0000313" key="7">
    <source>
        <dbReference type="EMBL" id="EMR71843.1"/>
    </source>
</evidence>
<protein>
    <submittedName>
        <fullName evidence="7">Putative c6 transcription factor protein</fullName>
    </submittedName>
</protein>
<feature type="domain" description="Xylanolytic transcriptional activator regulatory" evidence="6">
    <location>
        <begin position="144"/>
        <end position="223"/>
    </location>
</feature>
<keyword evidence="5" id="KW-0539">Nucleus</keyword>
<dbReference type="HOGENOM" id="CLU_011003_1_1_1"/>
<evidence type="ECO:0000313" key="8">
    <source>
        <dbReference type="Proteomes" id="UP000012174"/>
    </source>
</evidence>
<sequence length="556" mass="62086">MVEEPMGSLYEVTRLRNIRSNRAKMVRPAADDTGEVNDFISRGVISEVEAAELYRSFHTSLNHYLWVGLEQTHPSFATVRKSSELLTATILTVTALHIPTSAETFDKCYKEFLTLVSSSMFSRYHSIDDVRALCIAAFWLSEVSWKLSGHAIRIGTELNLHQSFCKALEGDREHFLRARLWYMLYVCDHHFSIAYGRPPMIAESLQIREHELFLQSPFADAIDRRILSQVALMQILTRVYDRFAERKLPHQDPSSAILADGDFADLRNFNLEIDQWRMLWHARQENNSFIGSFPPKGIILYSYFAKLQLNSLAVRGVSLSQGRLSTERKEFANMAISAAASILTFVLEEEDMRRALVGTPLYVHTMIAFASVFLMKVATRWNRIMGLNVESHYVSHLLERMIVLLQSSVTSDRHLLYHIAFGLGKMLAKVGLKPSAASSSSSAAKKMSLKPPDGDETAVRGCNEEVSPGQDSVISYGHMGYGPNALAENAALAGDAVLPAGEGMGWDPYASNGDAGVARPNYFDGATVMNDSLIYEAFGGESANDVYNLLTSQFSY</sequence>
<proteinExistence type="predicted"/>
<dbReference type="OMA" id="PPMIAES"/>
<dbReference type="GO" id="GO:0008270">
    <property type="term" value="F:zinc ion binding"/>
    <property type="evidence" value="ECO:0007669"/>
    <property type="project" value="InterPro"/>
</dbReference>